<accession>A0A090Y6Q5</accession>
<organism evidence="2 3">
    <name type="scientific">Paenibacillus macerans</name>
    <name type="common">Bacillus macerans</name>
    <dbReference type="NCBI Taxonomy" id="44252"/>
    <lineage>
        <taxon>Bacteria</taxon>
        <taxon>Bacillati</taxon>
        <taxon>Bacillota</taxon>
        <taxon>Bacilli</taxon>
        <taxon>Bacillales</taxon>
        <taxon>Paenibacillaceae</taxon>
        <taxon>Paenibacillus</taxon>
    </lineage>
</organism>
<evidence type="ECO:0000313" key="2">
    <source>
        <dbReference type="EMBL" id="KFM94114.1"/>
    </source>
</evidence>
<name>A0A090Y6Q5_PAEMA</name>
<sequence>MTRTGVTGKLLHGLMIQTYKITNFQKSAPINSGVTFLFFLCAFGYAAVCWVTLMIANDPKFPNFWSPIFLKHVLSLGGF</sequence>
<comment type="caution">
    <text evidence="2">The sequence shown here is derived from an EMBL/GenBank/DDBJ whole genome shotgun (WGS) entry which is preliminary data.</text>
</comment>
<evidence type="ECO:0000256" key="1">
    <source>
        <dbReference type="SAM" id="Phobius"/>
    </source>
</evidence>
<gene>
    <name evidence="2" type="ORF">DJ90_6475</name>
</gene>
<protein>
    <submittedName>
        <fullName evidence="2">Uncharacterized protein</fullName>
    </submittedName>
</protein>
<dbReference type="Proteomes" id="UP000029278">
    <property type="component" value="Unassembled WGS sequence"/>
</dbReference>
<evidence type="ECO:0000313" key="3">
    <source>
        <dbReference type="Proteomes" id="UP000029278"/>
    </source>
</evidence>
<dbReference type="STRING" id="44252.DJ90_6475"/>
<keyword evidence="1" id="KW-0472">Membrane</keyword>
<keyword evidence="1" id="KW-1133">Transmembrane helix</keyword>
<feature type="transmembrane region" description="Helical" evidence="1">
    <location>
        <begin position="36"/>
        <end position="56"/>
    </location>
</feature>
<dbReference type="HOGENOM" id="CLU_2602687_0_0_9"/>
<keyword evidence="1" id="KW-0812">Transmembrane</keyword>
<reference evidence="2 3" key="1">
    <citation type="submission" date="2014-04" db="EMBL/GenBank/DDBJ databases">
        <authorList>
            <person name="Bishop-Lilly K.A."/>
            <person name="Broomall S.M."/>
            <person name="Chain P.S."/>
            <person name="Chertkov O."/>
            <person name="Coyne S.R."/>
            <person name="Daligault H.E."/>
            <person name="Davenport K.W."/>
            <person name="Erkkila T."/>
            <person name="Frey K.G."/>
            <person name="Gibbons H.S."/>
            <person name="Gu W."/>
            <person name="Jaissle J."/>
            <person name="Johnson S.L."/>
            <person name="Koroleva G.I."/>
            <person name="Ladner J.T."/>
            <person name="Lo C.-C."/>
            <person name="Minogue T.D."/>
            <person name="Munk C."/>
            <person name="Palacios G.F."/>
            <person name="Redden C.L."/>
            <person name="Rosenzweig C.N."/>
            <person name="Scholz M.B."/>
            <person name="Teshima H."/>
            <person name="Xu Y."/>
        </authorList>
    </citation>
    <scope>NUCLEOTIDE SEQUENCE [LARGE SCALE GENOMIC DNA]</scope>
    <source>
        <strain evidence="2 3">8244</strain>
    </source>
</reference>
<dbReference type="EMBL" id="JMQA01000049">
    <property type="protein sequence ID" value="KFM94114.1"/>
    <property type="molecule type" value="Genomic_DNA"/>
</dbReference>
<keyword evidence="3" id="KW-1185">Reference proteome</keyword>
<dbReference type="AlphaFoldDB" id="A0A090Y6Q5"/>
<proteinExistence type="predicted"/>